<dbReference type="AlphaFoldDB" id="A0A2I0X8X9"/>
<name>A0A2I0X8X9_9ASPA</name>
<evidence type="ECO:0000313" key="2">
    <source>
        <dbReference type="Proteomes" id="UP000233837"/>
    </source>
</evidence>
<accession>A0A2I0X8X9</accession>
<dbReference type="Proteomes" id="UP000233837">
    <property type="component" value="Unassembled WGS sequence"/>
</dbReference>
<reference evidence="1 2" key="2">
    <citation type="journal article" date="2017" name="Nature">
        <title>The Apostasia genome and the evolution of orchids.</title>
        <authorList>
            <person name="Zhang G.Q."/>
            <person name="Liu K.W."/>
            <person name="Li Z."/>
            <person name="Lohaus R."/>
            <person name="Hsiao Y.Y."/>
            <person name="Niu S.C."/>
            <person name="Wang J.Y."/>
            <person name="Lin Y.C."/>
            <person name="Xu Q."/>
            <person name="Chen L.J."/>
            <person name="Yoshida K."/>
            <person name="Fujiwara S."/>
            <person name="Wang Z.W."/>
            <person name="Zhang Y.Q."/>
            <person name="Mitsuda N."/>
            <person name="Wang M."/>
            <person name="Liu G.H."/>
            <person name="Pecoraro L."/>
            <person name="Huang H.X."/>
            <person name="Xiao X.J."/>
            <person name="Lin M."/>
            <person name="Wu X.Y."/>
            <person name="Wu W.L."/>
            <person name="Chen Y.Y."/>
            <person name="Chang S.B."/>
            <person name="Sakamoto S."/>
            <person name="Ohme-Takagi M."/>
            <person name="Yagi M."/>
            <person name="Zeng S.J."/>
            <person name="Shen C.Y."/>
            <person name="Yeh C.M."/>
            <person name="Luo Y.B."/>
            <person name="Tsai W.C."/>
            <person name="Van de Peer Y."/>
            <person name="Liu Z.J."/>
        </authorList>
    </citation>
    <scope>NUCLEOTIDE SEQUENCE [LARGE SCALE GENOMIC DNA]</scope>
    <source>
        <tissue evidence="1">The whole plant</tissue>
    </source>
</reference>
<organism evidence="1 2">
    <name type="scientific">Dendrobium catenatum</name>
    <dbReference type="NCBI Taxonomy" id="906689"/>
    <lineage>
        <taxon>Eukaryota</taxon>
        <taxon>Viridiplantae</taxon>
        <taxon>Streptophyta</taxon>
        <taxon>Embryophyta</taxon>
        <taxon>Tracheophyta</taxon>
        <taxon>Spermatophyta</taxon>
        <taxon>Magnoliopsida</taxon>
        <taxon>Liliopsida</taxon>
        <taxon>Asparagales</taxon>
        <taxon>Orchidaceae</taxon>
        <taxon>Epidendroideae</taxon>
        <taxon>Malaxideae</taxon>
        <taxon>Dendrobiinae</taxon>
        <taxon>Dendrobium</taxon>
    </lineage>
</organism>
<proteinExistence type="predicted"/>
<evidence type="ECO:0000313" key="1">
    <source>
        <dbReference type="EMBL" id="PKU84378.1"/>
    </source>
</evidence>
<reference evidence="1 2" key="1">
    <citation type="journal article" date="2016" name="Sci. Rep.">
        <title>The Dendrobium catenatum Lindl. genome sequence provides insights into polysaccharide synthase, floral development and adaptive evolution.</title>
        <authorList>
            <person name="Zhang G.Q."/>
            <person name="Xu Q."/>
            <person name="Bian C."/>
            <person name="Tsai W.C."/>
            <person name="Yeh C.M."/>
            <person name="Liu K.W."/>
            <person name="Yoshida K."/>
            <person name="Zhang L.S."/>
            <person name="Chang S.B."/>
            <person name="Chen F."/>
            <person name="Shi Y."/>
            <person name="Su Y.Y."/>
            <person name="Zhang Y.Q."/>
            <person name="Chen L.J."/>
            <person name="Yin Y."/>
            <person name="Lin M."/>
            <person name="Huang H."/>
            <person name="Deng H."/>
            <person name="Wang Z.W."/>
            <person name="Zhu S.L."/>
            <person name="Zhao X."/>
            <person name="Deng C."/>
            <person name="Niu S.C."/>
            <person name="Huang J."/>
            <person name="Wang M."/>
            <person name="Liu G.H."/>
            <person name="Yang H.J."/>
            <person name="Xiao X.J."/>
            <person name="Hsiao Y.Y."/>
            <person name="Wu W.L."/>
            <person name="Chen Y.Y."/>
            <person name="Mitsuda N."/>
            <person name="Ohme-Takagi M."/>
            <person name="Luo Y.B."/>
            <person name="Van de Peer Y."/>
            <person name="Liu Z.J."/>
        </authorList>
    </citation>
    <scope>NUCLEOTIDE SEQUENCE [LARGE SCALE GENOMIC DNA]</scope>
    <source>
        <tissue evidence="1">The whole plant</tissue>
    </source>
</reference>
<dbReference type="EMBL" id="KZ502052">
    <property type="protein sequence ID" value="PKU84378.1"/>
    <property type="molecule type" value="Genomic_DNA"/>
</dbReference>
<protein>
    <submittedName>
        <fullName evidence="1">Uncharacterized protein</fullName>
    </submittedName>
</protein>
<keyword evidence="2" id="KW-1185">Reference proteome</keyword>
<sequence length="52" mass="5888">MREEVVIDHNNDNEATMGFAGDILDRMRAKVGKVEIDKQHAKLVDEEAIMGF</sequence>
<gene>
    <name evidence="1" type="ORF">MA16_Dca002891</name>
</gene>